<dbReference type="AlphaFoldDB" id="A0A4V5P703"/>
<gene>
    <name evidence="23" type="ORF">EI555_015816</name>
</gene>
<keyword evidence="11" id="KW-0449">Lipoprotein</keyword>
<dbReference type="FunFam" id="2.60.40.10:FF:000090">
    <property type="entry name" value="Protein-glutamine gamma-glutamyltransferase 2"/>
    <property type="match status" value="1"/>
</dbReference>
<dbReference type="SMART" id="SM00460">
    <property type="entry name" value="TGc"/>
    <property type="match status" value="1"/>
</dbReference>
<evidence type="ECO:0000256" key="1">
    <source>
        <dbReference type="ARBA" id="ARBA00001913"/>
    </source>
</evidence>
<keyword evidence="7" id="KW-0106">Calcium</keyword>
<dbReference type="GO" id="GO:0016020">
    <property type="term" value="C:membrane"/>
    <property type="evidence" value="ECO:0007669"/>
    <property type="project" value="UniProtKB-SubCell"/>
</dbReference>
<evidence type="ECO:0000313" key="24">
    <source>
        <dbReference type="Proteomes" id="UP000308365"/>
    </source>
</evidence>
<dbReference type="Pfam" id="PF01841">
    <property type="entry name" value="Transglut_core"/>
    <property type="match status" value="1"/>
</dbReference>
<evidence type="ECO:0000256" key="17">
    <source>
        <dbReference type="ARBA" id="ARBA00041726"/>
    </source>
</evidence>
<evidence type="ECO:0000256" key="8">
    <source>
        <dbReference type="ARBA" id="ARBA00023136"/>
    </source>
</evidence>
<reference evidence="24" key="1">
    <citation type="journal article" date="2019" name="IScience">
        <title>Narwhal Genome Reveals Long-Term Low Genetic Diversity despite Current Large Abundance Size.</title>
        <authorList>
            <person name="Westbury M.V."/>
            <person name="Petersen B."/>
            <person name="Garde E."/>
            <person name="Heide-Jorgensen M.P."/>
            <person name="Lorenzen E.D."/>
        </authorList>
    </citation>
    <scope>NUCLEOTIDE SEQUENCE [LARGE SCALE GENOMIC DNA]</scope>
</reference>
<evidence type="ECO:0000256" key="9">
    <source>
        <dbReference type="ARBA" id="ARBA00023139"/>
    </source>
</evidence>
<dbReference type="InterPro" id="IPR050779">
    <property type="entry name" value="Transglutaminase"/>
</dbReference>
<dbReference type="FunFam" id="3.90.260.10:FF:000001">
    <property type="entry name" value="Protein-glutamine gamma-glutamyltransferase 2"/>
    <property type="match status" value="1"/>
</dbReference>
<organism evidence="23 24">
    <name type="scientific">Monodon monoceros</name>
    <name type="common">Narwhal</name>
    <name type="synonym">Ceratodon monodon</name>
    <dbReference type="NCBI Taxonomy" id="40151"/>
    <lineage>
        <taxon>Eukaryota</taxon>
        <taxon>Metazoa</taxon>
        <taxon>Chordata</taxon>
        <taxon>Craniata</taxon>
        <taxon>Vertebrata</taxon>
        <taxon>Euteleostomi</taxon>
        <taxon>Mammalia</taxon>
        <taxon>Eutheria</taxon>
        <taxon>Laurasiatheria</taxon>
        <taxon>Artiodactyla</taxon>
        <taxon>Whippomorpha</taxon>
        <taxon>Cetacea</taxon>
        <taxon>Odontoceti</taxon>
        <taxon>Monodontidae</taxon>
        <taxon>Monodon</taxon>
    </lineage>
</organism>
<protein>
    <recommendedName>
        <fullName evidence="15">Protein-glutamine gamma-glutamyltransferase K</fullName>
        <ecNumber evidence="13">2.3.2.13</ecNumber>
    </recommendedName>
    <alternativeName>
        <fullName evidence="18">Epidermal TGase</fullName>
    </alternativeName>
    <alternativeName>
        <fullName evidence="17">Transglutaminase K</fullName>
    </alternativeName>
    <alternativeName>
        <fullName evidence="16">Transglutaminase-1</fullName>
    </alternativeName>
</protein>
<dbReference type="InterPro" id="IPR001102">
    <property type="entry name" value="Transglutaminase_N"/>
</dbReference>
<dbReference type="FunFam" id="2.60.40.10:FF:000171">
    <property type="entry name" value="protein-glutamine gamma-glutamyltransferase 6"/>
    <property type="match status" value="1"/>
</dbReference>
<keyword evidence="10" id="KW-0417">Keratinization</keyword>
<dbReference type="InterPro" id="IPR002931">
    <property type="entry name" value="Transglutaminase-like"/>
</dbReference>
<evidence type="ECO:0000256" key="5">
    <source>
        <dbReference type="ARBA" id="ARBA00022679"/>
    </source>
</evidence>
<dbReference type="Proteomes" id="UP000308365">
    <property type="component" value="Unassembled WGS sequence"/>
</dbReference>
<evidence type="ECO:0000256" key="20">
    <source>
        <dbReference type="ARBA" id="ARBA00051843"/>
    </source>
</evidence>
<keyword evidence="12" id="KW-0012">Acyltransferase</keyword>
<sequence>MSGAQVVNVTCLCNARSLGWGIPPKKWVLEAGSSGSLDQGAGRWREQARDGPVLLHLEGATSVISWEGSVSSFLDGASGLVDVHVRVRGERLVSVTWEVSLGTTTGSPRSDVGRWGGNPWQPLMTPSPEPEPEPDRHARQGGCPFWAHCCGCCSCQNTIDEDWGPEPGGDHGSNSRPRRPSPRDRRPDSGGRRPDSGGRRPDSGGRRPDSRGRRPDSPARRPDSLGSTVNTGRDGTIQEGKLVVTGVDLLSSPSDQNRQEHHTDEFEYNELIIRRGQPFHMVLFLSRPYESSDHVTLELFIDRLQQLIDASPTAGNNPEVGKGTHVIIPVGQGGNGGWNAQVTKSSGKNLNLQVHTSPNAIIGKFQFTVRTRSEAGEFQLPFDPCNEIYILFNPWCPEDIVYVDREDWRQEYVLNECGRIYYGTEAQIGERTWNYGQFDHGVLDACLYILDRRGMPYGGRRDPISICRVVSAMVNSLDDNGILIGNWSGEYSRGTNPSAWVGSVEILLNYLRTGFSVPYGQCWVFAGVTTTVLRCLGLATRTITNFNSAHDTDTSLTMDIYFDENMKPLEHLNHDSVWNFHVWNDCWMKRPDLPPGFDGWQVVDATPQETSSGIFCCGPCSVESIKNGLVYMKYDTPFIFAEVNSDKIYWQRQSDGSFKIVYVEEKAIGSLVVTKAVGSNMREEVSHIYKHPEGSEAERKAVETAAAHGSKPNVYAIRDSAEDVALKVEAQDAVMGQDLTICVVLTNCGSSPRTVKLHLYLSVTFYTGVSGSVFKESKKEVVLAPGASERTAMPVAYKEYRVHLVDQGAMLLNVSGHVEENTQVLAKQHTFRLRTPDLTLTLLRAAVVGQDCEVQIVFQNPLPITLTNVVFRLEGSGLQRPKTLNAGDIEGNKRVTLRQTFVPVRPGSRQLIASLDSPQLSQVHGVIQVDVAPAAGGRGSSDTRGN</sequence>
<evidence type="ECO:0000256" key="18">
    <source>
        <dbReference type="ARBA" id="ARBA00043229"/>
    </source>
</evidence>
<evidence type="ECO:0000256" key="6">
    <source>
        <dbReference type="ARBA" id="ARBA00022723"/>
    </source>
</evidence>
<dbReference type="EMBL" id="RWIC01001032">
    <property type="protein sequence ID" value="TKC38220.1"/>
    <property type="molecule type" value="Genomic_DNA"/>
</dbReference>
<dbReference type="SUPFAM" id="SSF49309">
    <property type="entry name" value="Transglutaminase, two C-terminal domains"/>
    <property type="match status" value="2"/>
</dbReference>
<evidence type="ECO:0000256" key="11">
    <source>
        <dbReference type="ARBA" id="ARBA00023288"/>
    </source>
</evidence>
<keyword evidence="9" id="KW-0564">Palmitate</keyword>
<feature type="region of interest" description="Disordered" evidence="21">
    <location>
        <begin position="164"/>
        <end position="239"/>
    </location>
</feature>
<dbReference type="GO" id="GO:0046872">
    <property type="term" value="F:metal ion binding"/>
    <property type="evidence" value="ECO:0007669"/>
    <property type="project" value="UniProtKB-KW"/>
</dbReference>
<dbReference type="InterPro" id="IPR036238">
    <property type="entry name" value="Transglutaminase_C_sf"/>
</dbReference>
<evidence type="ECO:0000259" key="22">
    <source>
        <dbReference type="SMART" id="SM00460"/>
    </source>
</evidence>
<dbReference type="Gene3D" id="3.90.260.10">
    <property type="entry name" value="Transglutaminase-like"/>
    <property type="match status" value="1"/>
</dbReference>
<dbReference type="GO" id="GO:0003810">
    <property type="term" value="F:protein-glutamine gamma-glutamyltransferase activity"/>
    <property type="evidence" value="ECO:0007669"/>
    <property type="project" value="UniProtKB-EC"/>
</dbReference>
<dbReference type="Gene3D" id="2.60.40.10">
    <property type="entry name" value="Immunoglobulins"/>
    <property type="match status" value="3"/>
</dbReference>
<keyword evidence="4" id="KW-0597">Phosphoprotein</keyword>
<dbReference type="InterPro" id="IPR013808">
    <property type="entry name" value="Transglutaminase_AS"/>
</dbReference>
<evidence type="ECO:0000256" key="16">
    <source>
        <dbReference type="ARBA" id="ARBA00041651"/>
    </source>
</evidence>
<evidence type="ECO:0000256" key="10">
    <source>
        <dbReference type="ARBA" id="ARBA00023249"/>
    </source>
</evidence>
<name>A0A4V5P703_MONMO</name>
<evidence type="ECO:0000256" key="4">
    <source>
        <dbReference type="ARBA" id="ARBA00022553"/>
    </source>
</evidence>
<dbReference type="Pfam" id="PF00868">
    <property type="entry name" value="Transglut_N"/>
    <property type="match status" value="1"/>
</dbReference>
<dbReference type="FunFam" id="2.60.40.10:FF:001143">
    <property type="entry name" value="Protein-glutamine gamma-glutamyltransferase K"/>
    <property type="match status" value="1"/>
</dbReference>
<dbReference type="PROSITE" id="PS00547">
    <property type="entry name" value="TRANSGLUTAMINASES"/>
    <property type="match status" value="1"/>
</dbReference>
<feature type="region of interest" description="Disordered" evidence="21">
    <location>
        <begin position="102"/>
        <end position="138"/>
    </location>
</feature>
<comment type="subcellular location">
    <subcellularLocation>
        <location evidence="2">Membrane</location>
        <topology evidence="2">Lipid-anchor</topology>
    </subcellularLocation>
</comment>
<keyword evidence="8" id="KW-0472">Membrane</keyword>
<evidence type="ECO:0000256" key="21">
    <source>
        <dbReference type="SAM" id="MobiDB-lite"/>
    </source>
</evidence>
<keyword evidence="6" id="KW-0479">Metal-binding</keyword>
<comment type="similarity">
    <text evidence="3">Belongs to the transglutaminase superfamily. Transglutaminase family.</text>
</comment>
<comment type="caution">
    <text evidence="23">The sequence shown here is derived from an EMBL/GenBank/DDBJ whole genome shotgun (WGS) entry which is preliminary data.</text>
</comment>
<dbReference type="InterPro" id="IPR013783">
    <property type="entry name" value="Ig-like_fold"/>
</dbReference>
<evidence type="ECO:0000256" key="3">
    <source>
        <dbReference type="ARBA" id="ARBA00005968"/>
    </source>
</evidence>
<dbReference type="InterPro" id="IPR038765">
    <property type="entry name" value="Papain-like_cys_pep_sf"/>
</dbReference>
<accession>A0A4V5P703</accession>
<comment type="catalytic activity">
    <reaction evidence="20">
        <text>L-glutaminyl-[protein] + L-lysyl-[protein] = [protein]-L-lysyl-N(6)-5-L-glutamyl-[protein] + NH4(+)</text>
        <dbReference type="Rhea" id="RHEA:54816"/>
        <dbReference type="Rhea" id="RHEA-COMP:9752"/>
        <dbReference type="Rhea" id="RHEA-COMP:10207"/>
        <dbReference type="Rhea" id="RHEA-COMP:14005"/>
        <dbReference type="ChEBI" id="CHEBI:28938"/>
        <dbReference type="ChEBI" id="CHEBI:29969"/>
        <dbReference type="ChEBI" id="CHEBI:30011"/>
        <dbReference type="ChEBI" id="CHEBI:138370"/>
        <dbReference type="EC" id="2.3.2.13"/>
    </reaction>
</comment>
<evidence type="ECO:0000256" key="2">
    <source>
        <dbReference type="ARBA" id="ARBA00004635"/>
    </source>
</evidence>
<evidence type="ECO:0000256" key="15">
    <source>
        <dbReference type="ARBA" id="ARBA00040559"/>
    </source>
</evidence>
<dbReference type="SUPFAM" id="SSF81296">
    <property type="entry name" value="E set domains"/>
    <property type="match status" value="1"/>
</dbReference>
<dbReference type="EC" id="2.3.2.13" evidence="13"/>
<dbReference type="SUPFAM" id="SSF54001">
    <property type="entry name" value="Cysteine proteinases"/>
    <property type="match status" value="1"/>
</dbReference>
<comment type="cofactor">
    <cofactor evidence="1">
        <name>Ca(2+)</name>
        <dbReference type="ChEBI" id="CHEBI:29108"/>
    </cofactor>
</comment>
<feature type="non-terminal residue" evidence="23">
    <location>
        <position position="946"/>
    </location>
</feature>
<evidence type="ECO:0000256" key="7">
    <source>
        <dbReference type="ARBA" id="ARBA00022837"/>
    </source>
</evidence>
<feature type="compositionally biased region" description="Basic and acidic residues" evidence="21">
    <location>
        <begin position="181"/>
        <end position="223"/>
    </location>
</feature>
<comment type="function">
    <text evidence="19">Catalyzes the cross-linking of proteins and the conjugation of polyamines to proteins. Responsible for cross-linking epidermal proteins during formation of the stratum corneum. Involved in cell proliferation.</text>
</comment>
<evidence type="ECO:0000313" key="23">
    <source>
        <dbReference type="EMBL" id="TKC38220.1"/>
    </source>
</evidence>
<evidence type="ECO:0000256" key="14">
    <source>
        <dbReference type="ARBA" id="ARBA00038573"/>
    </source>
</evidence>
<evidence type="ECO:0000256" key="19">
    <source>
        <dbReference type="ARBA" id="ARBA00045815"/>
    </source>
</evidence>
<dbReference type="Pfam" id="PF00927">
    <property type="entry name" value="Transglut_C"/>
    <property type="match status" value="2"/>
</dbReference>
<feature type="domain" description="Transglutaminase-like" evidence="22">
    <location>
        <begin position="514"/>
        <end position="607"/>
    </location>
</feature>
<evidence type="ECO:0000256" key="13">
    <source>
        <dbReference type="ARBA" id="ARBA00024222"/>
    </source>
</evidence>
<dbReference type="InterPro" id="IPR008958">
    <property type="entry name" value="Transglutaminase_C"/>
</dbReference>
<dbReference type="GO" id="GO:0031424">
    <property type="term" value="P:keratinization"/>
    <property type="evidence" value="ECO:0007669"/>
    <property type="project" value="UniProtKB-KW"/>
</dbReference>
<proteinExistence type="inferred from homology"/>
<dbReference type="InterPro" id="IPR036985">
    <property type="entry name" value="Transglutaminase-like_sf"/>
</dbReference>
<evidence type="ECO:0000256" key="12">
    <source>
        <dbReference type="ARBA" id="ARBA00023315"/>
    </source>
</evidence>
<keyword evidence="5" id="KW-0808">Transferase</keyword>
<dbReference type="InterPro" id="IPR014756">
    <property type="entry name" value="Ig_E-set"/>
</dbReference>
<dbReference type="PANTHER" id="PTHR11590:SF49">
    <property type="entry name" value="PROTEIN-GLUTAMINE GAMMA-GLUTAMYLTRANSFERASE K"/>
    <property type="match status" value="1"/>
</dbReference>
<dbReference type="PANTHER" id="PTHR11590">
    <property type="entry name" value="PROTEIN-GLUTAMINE GAMMA-GLUTAMYLTRANSFERASE"/>
    <property type="match status" value="1"/>
</dbReference>
<comment type="subunit">
    <text evidence="14">Interacts with PLAAT4.</text>
</comment>